<feature type="transmembrane region" description="Helical" evidence="10">
    <location>
        <begin position="83"/>
        <end position="100"/>
    </location>
</feature>
<dbReference type="EC" id="2.3.1.-" evidence="9"/>
<proteinExistence type="inferred from homology"/>
<dbReference type="EMBL" id="JBHTCO010000014">
    <property type="protein sequence ID" value="MFC7393612.1"/>
    <property type="molecule type" value="Genomic_DNA"/>
</dbReference>
<name>A0ABW2PW70_9BACL</name>
<dbReference type="InterPro" id="IPR051085">
    <property type="entry name" value="MB_O-acyltransferase"/>
</dbReference>
<comment type="function">
    <text evidence="9">O-acyltransferase that catalyzes D-alanylation of both teichoic acid and lipoteichoic acid (LTA). D-alanylation of LTA plays an important role in modulating the properties of the cell wall in Gram-positive bacteria, influencing the net charge of the cell wall. Catalyzes D-alanylation from DltC carrier protein.</text>
</comment>
<protein>
    <recommendedName>
        <fullName evidence="9">Teichoic acid D-alanyltransferase</fullName>
        <ecNumber evidence="9">2.3.1.-</ecNumber>
    </recommendedName>
</protein>
<dbReference type="PIRSF" id="PIRSF500216">
    <property type="entry name" value="DltB"/>
    <property type="match status" value="1"/>
</dbReference>
<evidence type="ECO:0000256" key="8">
    <source>
        <dbReference type="ARBA" id="ARBA00023315"/>
    </source>
</evidence>
<comment type="caution">
    <text evidence="11">The sequence shown here is derived from an EMBL/GenBank/DDBJ whole genome shotgun (WGS) entry which is preliminary data.</text>
</comment>
<feature type="transmembrane region" description="Helical" evidence="10">
    <location>
        <begin position="222"/>
        <end position="247"/>
    </location>
</feature>
<dbReference type="InterPro" id="IPR024024">
    <property type="entry name" value="DltB"/>
</dbReference>
<evidence type="ECO:0000256" key="7">
    <source>
        <dbReference type="ARBA" id="ARBA00023136"/>
    </source>
</evidence>
<keyword evidence="5 10" id="KW-0812">Transmembrane</keyword>
<feature type="transmembrane region" description="Helical" evidence="10">
    <location>
        <begin position="363"/>
        <end position="382"/>
    </location>
</feature>
<organism evidence="11 12">
    <name type="scientific">Scopulibacillus cellulosilyticus</name>
    <dbReference type="NCBI Taxonomy" id="2665665"/>
    <lineage>
        <taxon>Bacteria</taxon>
        <taxon>Bacillati</taxon>
        <taxon>Bacillota</taxon>
        <taxon>Bacilli</taxon>
        <taxon>Bacillales</taxon>
        <taxon>Sporolactobacillaceae</taxon>
        <taxon>Scopulibacillus</taxon>
    </lineage>
</organism>
<comment type="subcellular location">
    <subcellularLocation>
        <location evidence="1">Cell membrane</location>
        <topology evidence="1">Multi-pass membrane protein</topology>
    </subcellularLocation>
</comment>
<feature type="transmembrane region" description="Helical" evidence="10">
    <location>
        <begin position="325"/>
        <end position="342"/>
    </location>
</feature>
<sequence>MIPYATFYYFIILAILLIPSIIAGLNGKSLKTYNSVVAIFFLVLTFYNKPAQAISLIIFVIWQVVLIKGYLPVRKKNNPTSMFYLTVALSILPLVIVKFAPYFKSLSMVGFLGISYLTFRAVQMIIDIRDGQLKEVSVYRFLRFLLFFPTISSGPIDRYRRFEKDIEHTPTSAEYKELLYRGINRIIQGFLYKFIIGYLINQHILMSGYLKQDTFLSIVIYMYAYSMYLFFDFAGYSNFAIGTSYLLGIKTPENFNKPFLSRNIKDFWNRWHMTLSFWFRDYIFMRFVFTMTKKKVFKNRYTTSYIGIFINFFVMGLWHGPFPHYIVYGLLHTFYFIFFDVFERKNKKHKFWPDNKLTHVLSVVITFNFVCFSLLIFSGRLFT</sequence>
<gene>
    <name evidence="11" type="primary">dltB</name>
    <name evidence="11" type="ORF">ACFQRG_11670</name>
</gene>
<feature type="transmembrane region" description="Helical" evidence="10">
    <location>
        <begin position="190"/>
        <end position="210"/>
    </location>
</feature>
<keyword evidence="7 9" id="KW-0472">Membrane</keyword>
<dbReference type="PIRSF" id="PIRSF016636">
    <property type="entry name" value="AlgI_DltB"/>
    <property type="match status" value="1"/>
</dbReference>
<dbReference type="PANTHER" id="PTHR13285:SF23">
    <property type="entry name" value="TEICHOIC ACID D-ALANYLTRANSFERASE"/>
    <property type="match status" value="1"/>
</dbReference>
<accession>A0ABW2PW70</accession>
<evidence type="ECO:0000256" key="6">
    <source>
        <dbReference type="ARBA" id="ARBA00022989"/>
    </source>
</evidence>
<evidence type="ECO:0000256" key="10">
    <source>
        <dbReference type="SAM" id="Phobius"/>
    </source>
</evidence>
<feature type="transmembrane region" description="Helical" evidence="10">
    <location>
        <begin position="301"/>
        <end position="319"/>
    </location>
</feature>
<evidence type="ECO:0000256" key="9">
    <source>
        <dbReference type="PIRNR" id="PIRNR016636"/>
    </source>
</evidence>
<evidence type="ECO:0000256" key="5">
    <source>
        <dbReference type="ARBA" id="ARBA00022692"/>
    </source>
</evidence>
<keyword evidence="4 9" id="KW-0808">Transferase</keyword>
<evidence type="ECO:0000256" key="3">
    <source>
        <dbReference type="ARBA" id="ARBA00022475"/>
    </source>
</evidence>
<dbReference type="Pfam" id="PF03062">
    <property type="entry name" value="MBOAT"/>
    <property type="match status" value="1"/>
</dbReference>
<evidence type="ECO:0000313" key="11">
    <source>
        <dbReference type="EMBL" id="MFC7393612.1"/>
    </source>
</evidence>
<keyword evidence="3 9" id="KW-1003">Cell membrane</keyword>
<evidence type="ECO:0000256" key="4">
    <source>
        <dbReference type="ARBA" id="ARBA00022679"/>
    </source>
</evidence>
<dbReference type="NCBIfam" id="TIGR04091">
    <property type="entry name" value="LTA_dltB"/>
    <property type="match status" value="1"/>
</dbReference>
<dbReference type="InterPro" id="IPR004299">
    <property type="entry name" value="MBOAT_fam"/>
</dbReference>
<keyword evidence="6 10" id="KW-1133">Transmembrane helix</keyword>
<comment type="pathway">
    <text evidence="9">Cell wall biogenesis; lipoteichoic acid biosynthesis.</text>
</comment>
<reference evidence="12" key="1">
    <citation type="journal article" date="2019" name="Int. J. Syst. Evol. Microbiol.">
        <title>The Global Catalogue of Microorganisms (GCM) 10K type strain sequencing project: providing services to taxonomists for standard genome sequencing and annotation.</title>
        <authorList>
            <consortium name="The Broad Institute Genomics Platform"/>
            <consortium name="The Broad Institute Genome Sequencing Center for Infectious Disease"/>
            <person name="Wu L."/>
            <person name="Ma J."/>
        </authorList>
    </citation>
    <scope>NUCLEOTIDE SEQUENCE [LARGE SCALE GENOMIC DNA]</scope>
    <source>
        <strain evidence="12">CGMCC 1.16305</strain>
    </source>
</reference>
<dbReference type="InterPro" id="IPR024194">
    <property type="entry name" value="Ac/AlaTfrase_AlgI/DltB"/>
</dbReference>
<dbReference type="Proteomes" id="UP001596505">
    <property type="component" value="Unassembled WGS sequence"/>
</dbReference>
<evidence type="ECO:0000256" key="2">
    <source>
        <dbReference type="ARBA" id="ARBA00010323"/>
    </source>
</evidence>
<keyword evidence="8 9" id="KW-0012">Acyltransferase</keyword>
<feature type="transmembrane region" description="Helical" evidence="10">
    <location>
        <begin position="6"/>
        <end position="25"/>
    </location>
</feature>
<evidence type="ECO:0000256" key="1">
    <source>
        <dbReference type="ARBA" id="ARBA00004651"/>
    </source>
</evidence>
<evidence type="ECO:0000313" key="12">
    <source>
        <dbReference type="Proteomes" id="UP001596505"/>
    </source>
</evidence>
<comment type="similarity">
    <text evidence="2 9">Belongs to the membrane-bound acyltransferase family.</text>
</comment>
<keyword evidence="12" id="KW-1185">Reference proteome</keyword>
<dbReference type="RefSeq" id="WP_380966128.1">
    <property type="nucleotide sequence ID" value="NZ_JBHTCO010000014.1"/>
</dbReference>
<dbReference type="PANTHER" id="PTHR13285">
    <property type="entry name" value="ACYLTRANSFERASE"/>
    <property type="match status" value="1"/>
</dbReference>